<accession>A0ACB6R863</accession>
<evidence type="ECO:0000313" key="1">
    <source>
        <dbReference type="EMBL" id="KAF2475277.1"/>
    </source>
</evidence>
<sequence>MGHSLPASTFPPGYFEEDVSQRTLGTAIAFIVLEISVVTLRVISRRLVRAPFGMDDMLIFPALLFCLGLCALAIVETKIAGIGRHLDVLLVTNPAAIVHWAKCGYAIEELYCTAVVFPKLSILSSYLRIFRTKSYRVTAYVLAAIITANGIAGVVTSLNSCRPFSIRYERPAEEDLYCIKIVDFWRWISFPNILTDVIMLVLPLPVVWSLHVSRKDKLALTLIFLTGGIGLVTSIIRFAIFFDVSALKDGTFVSAELATWSLVEPGIYLLAACLPTLRPLVLKLATGLHTVKEVSGGSMPNSIPLEWRQSRPHDQRSDEDSILRN</sequence>
<organism evidence="1 2">
    <name type="scientific">Lindgomyces ingoldianus</name>
    <dbReference type="NCBI Taxonomy" id="673940"/>
    <lineage>
        <taxon>Eukaryota</taxon>
        <taxon>Fungi</taxon>
        <taxon>Dikarya</taxon>
        <taxon>Ascomycota</taxon>
        <taxon>Pezizomycotina</taxon>
        <taxon>Dothideomycetes</taxon>
        <taxon>Pleosporomycetidae</taxon>
        <taxon>Pleosporales</taxon>
        <taxon>Lindgomycetaceae</taxon>
        <taxon>Lindgomyces</taxon>
    </lineage>
</organism>
<comment type="caution">
    <text evidence="1">The sequence shown here is derived from an EMBL/GenBank/DDBJ whole genome shotgun (WGS) entry which is preliminary data.</text>
</comment>
<dbReference type="EMBL" id="MU003496">
    <property type="protein sequence ID" value="KAF2475277.1"/>
    <property type="molecule type" value="Genomic_DNA"/>
</dbReference>
<protein>
    <submittedName>
        <fullName evidence="1">Uncharacterized protein</fullName>
    </submittedName>
</protein>
<name>A0ACB6R863_9PLEO</name>
<evidence type="ECO:0000313" key="2">
    <source>
        <dbReference type="Proteomes" id="UP000799755"/>
    </source>
</evidence>
<gene>
    <name evidence="1" type="ORF">BDR25DRAFT_382215</name>
</gene>
<keyword evidence="2" id="KW-1185">Reference proteome</keyword>
<dbReference type="Proteomes" id="UP000799755">
    <property type="component" value="Unassembled WGS sequence"/>
</dbReference>
<proteinExistence type="predicted"/>
<reference evidence="1" key="1">
    <citation type="journal article" date="2020" name="Stud. Mycol.">
        <title>101 Dothideomycetes genomes: a test case for predicting lifestyles and emergence of pathogens.</title>
        <authorList>
            <person name="Haridas S."/>
            <person name="Albert R."/>
            <person name="Binder M."/>
            <person name="Bloem J."/>
            <person name="Labutti K."/>
            <person name="Salamov A."/>
            <person name="Andreopoulos B."/>
            <person name="Baker S."/>
            <person name="Barry K."/>
            <person name="Bills G."/>
            <person name="Bluhm B."/>
            <person name="Cannon C."/>
            <person name="Castanera R."/>
            <person name="Culley D."/>
            <person name="Daum C."/>
            <person name="Ezra D."/>
            <person name="Gonzalez J."/>
            <person name="Henrissat B."/>
            <person name="Kuo A."/>
            <person name="Liang C."/>
            <person name="Lipzen A."/>
            <person name="Lutzoni F."/>
            <person name="Magnuson J."/>
            <person name="Mondo S."/>
            <person name="Nolan M."/>
            <person name="Ohm R."/>
            <person name="Pangilinan J."/>
            <person name="Park H.-J."/>
            <person name="Ramirez L."/>
            <person name="Alfaro M."/>
            <person name="Sun H."/>
            <person name="Tritt A."/>
            <person name="Yoshinaga Y."/>
            <person name="Zwiers L.-H."/>
            <person name="Turgeon B."/>
            <person name="Goodwin S."/>
            <person name="Spatafora J."/>
            <person name="Crous P."/>
            <person name="Grigoriev I."/>
        </authorList>
    </citation>
    <scope>NUCLEOTIDE SEQUENCE</scope>
    <source>
        <strain evidence="1">ATCC 200398</strain>
    </source>
</reference>